<reference evidence="1" key="3">
    <citation type="submission" date="2021-05" db="UniProtKB">
        <authorList>
            <consortium name="EnsemblPlants"/>
        </authorList>
    </citation>
    <scope>IDENTIFICATION</scope>
    <source>
        <strain evidence="1">cv. B73</strain>
    </source>
</reference>
<reference evidence="2" key="1">
    <citation type="submission" date="2015-12" db="EMBL/GenBank/DDBJ databases">
        <title>Update maize B73 reference genome by single molecule sequencing technologies.</title>
        <authorList>
            <consortium name="Maize Genome Sequencing Project"/>
            <person name="Ware D."/>
        </authorList>
    </citation>
    <scope>NUCLEOTIDE SEQUENCE [LARGE SCALE GENOMIC DNA]</scope>
    <source>
        <strain evidence="2">cv. B73</strain>
    </source>
</reference>
<dbReference type="InParanoid" id="A0A804LZD5"/>
<organism evidence="1 2">
    <name type="scientific">Zea mays</name>
    <name type="common">Maize</name>
    <dbReference type="NCBI Taxonomy" id="4577"/>
    <lineage>
        <taxon>Eukaryota</taxon>
        <taxon>Viridiplantae</taxon>
        <taxon>Streptophyta</taxon>
        <taxon>Embryophyta</taxon>
        <taxon>Tracheophyta</taxon>
        <taxon>Spermatophyta</taxon>
        <taxon>Magnoliopsida</taxon>
        <taxon>Liliopsida</taxon>
        <taxon>Poales</taxon>
        <taxon>Poaceae</taxon>
        <taxon>PACMAD clade</taxon>
        <taxon>Panicoideae</taxon>
        <taxon>Andropogonodae</taxon>
        <taxon>Andropogoneae</taxon>
        <taxon>Tripsacinae</taxon>
        <taxon>Zea</taxon>
    </lineage>
</organism>
<dbReference type="Gramene" id="Zm00001eb047370_T001">
    <property type="protein sequence ID" value="Zm00001eb047370_P001"/>
    <property type="gene ID" value="Zm00001eb047370"/>
</dbReference>
<evidence type="ECO:0000313" key="1">
    <source>
        <dbReference type="EnsemblPlants" id="Zm00001eb047370_P001"/>
    </source>
</evidence>
<sequence>MARTSCSREEGQSSISGGHRGCNGKCRYVALSKSRARNAHGAFSHVLSVGEILVGGEGHAELPPPGHDVEELKVLAAGGGDGEAEALADEARQRLPVGAPVPGHLDPPRGAVALDRGGLDRTAAADVLDVDEQVVGGAGDGEAHAAPAGARDLLVQDGDDAALHDADALPRRLRHVEVGPARAAPPAAGEAVVGRAQVGGGHRDGVAAGPAVLPAGP</sequence>
<proteinExistence type="predicted"/>
<accession>A0A804LZD5</accession>
<reference evidence="1" key="2">
    <citation type="submission" date="2019-07" db="EMBL/GenBank/DDBJ databases">
        <authorList>
            <person name="Seetharam A."/>
            <person name="Woodhouse M."/>
            <person name="Cannon E."/>
        </authorList>
    </citation>
    <scope>NUCLEOTIDE SEQUENCE [LARGE SCALE GENOMIC DNA]</scope>
    <source>
        <strain evidence="1">cv. B73</strain>
    </source>
</reference>
<protein>
    <submittedName>
        <fullName evidence="1">Uncharacterized protein</fullName>
    </submittedName>
</protein>
<name>A0A804LZD5_MAIZE</name>
<dbReference type="Proteomes" id="UP000007305">
    <property type="component" value="Chromosome 1"/>
</dbReference>
<dbReference type="EnsemblPlants" id="Zm00001eb047370_T001">
    <property type="protein sequence ID" value="Zm00001eb047370_P001"/>
    <property type="gene ID" value="Zm00001eb047370"/>
</dbReference>
<dbReference type="AlphaFoldDB" id="A0A804LZD5"/>
<keyword evidence="2" id="KW-1185">Reference proteome</keyword>
<evidence type="ECO:0000313" key="2">
    <source>
        <dbReference type="Proteomes" id="UP000007305"/>
    </source>
</evidence>